<proteinExistence type="predicted"/>
<evidence type="ECO:0000256" key="2">
    <source>
        <dbReference type="SAM" id="MobiDB-lite"/>
    </source>
</evidence>
<evidence type="ECO:0000313" key="5">
    <source>
        <dbReference type="Proteomes" id="UP001384579"/>
    </source>
</evidence>
<gene>
    <name evidence="4" type="ORF">WMG39_16695</name>
</gene>
<evidence type="ECO:0000256" key="1">
    <source>
        <dbReference type="ARBA" id="ARBA00023118"/>
    </source>
</evidence>
<feature type="compositionally biased region" description="Low complexity" evidence="2">
    <location>
        <begin position="1"/>
        <end position="22"/>
    </location>
</feature>
<name>A0ABU8YQ19_9CYAN</name>
<dbReference type="PANTHER" id="PTHR39965">
    <property type="entry name" value="CRISPR SYSTEM CMR SUBUNIT CMR6"/>
    <property type="match status" value="1"/>
</dbReference>
<accession>A0ABU8YQ19</accession>
<sequence>MVNNRPIRRNNAGGGNNFNSGNSDIPSPWLDPDNIPKPDASASFVSFVEYLRWMRSPDTEYKDATKVQILQMAEEKAKTYKDRLTELTNRTKLIAGENNTFQVKSTWRVRVGGHRGPESILLPAFDALGMPYIPSSTLRGVARNQAIRHFMAQGIEYKQAVREIAPYFGDLDAKNPRDRAGKVIFLDAYPLPSILGILSMDMANNIWKWEKDFPEYKSNPNPFLSLKEPTVLIGIKPTVSCNDETFNQVKTWLTAGLQAGIGSQVNTGYGEMLRAGQSSHKPEIMQVNFTMKGQLIHGSQKFTNVRQPFKTDHQGNLQRDRNGNLKPDTYAQSEVRAVAFKSMLRYWFRVFALGVLPAKKVQEWEANLFGGIQPQKYGWIKFNVAEGKKPNSNIQQSDQSCLQQEGLLTLNYSSEAPNNQRENIKKLMQNLTWMMFHLGGIGQGARRPCYSRQNRPYAPWYRGSTLTPDRDDNFWKLSSNLADFQKIFQKRLTDFYTALAVVTGERVNGRSPLTVGTVTQQQWREVADINCRIVVCSGKEDFGKPYALAVLHSPDLKVGSNYDGNLCGKVSRDVKPSPIWIVDLGDYQVVTIFGATQDPRTKYLNLLQAKQHAKIWPF</sequence>
<dbReference type="Proteomes" id="UP001384579">
    <property type="component" value="Unassembled WGS sequence"/>
</dbReference>
<dbReference type="InterPro" id="IPR010172">
    <property type="entry name" value="CRISPR-assoc_prot_TM1791"/>
</dbReference>
<protein>
    <submittedName>
        <fullName evidence="4">RAMP superfamily CRISPR-associated protein</fullName>
    </submittedName>
</protein>
<dbReference type="InterPro" id="IPR005537">
    <property type="entry name" value="RAMP_III_fam"/>
</dbReference>
<evidence type="ECO:0000313" key="4">
    <source>
        <dbReference type="EMBL" id="MEK0186475.1"/>
    </source>
</evidence>
<reference evidence="4 5" key="1">
    <citation type="journal article" date="2020" name="Harmful Algae">
        <title>Molecular and morphological characterization of a novel dihydroanatoxin-a producing Microcoleus species (cyanobacteria) from the Russian River, California, USA.</title>
        <authorList>
            <person name="Conklin K.Y."/>
            <person name="Stancheva R."/>
            <person name="Otten T.G."/>
            <person name="Fadness R."/>
            <person name="Boyer G.L."/>
            <person name="Read B."/>
            <person name="Zhang X."/>
            <person name="Sheath R.G."/>
        </authorList>
    </citation>
    <scope>NUCLEOTIDE SEQUENCE [LARGE SCALE GENOMIC DNA]</scope>
    <source>
        <strain evidence="4 5">PTRS2</strain>
    </source>
</reference>
<dbReference type="Pfam" id="PF03787">
    <property type="entry name" value="RAMPs"/>
    <property type="match status" value="1"/>
</dbReference>
<dbReference type="EMBL" id="JBBLXS010000220">
    <property type="protein sequence ID" value="MEK0186475.1"/>
    <property type="molecule type" value="Genomic_DNA"/>
</dbReference>
<keyword evidence="5" id="KW-1185">Reference proteome</keyword>
<organism evidence="4 5">
    <name type="scientific">Microcoleus anatoxicus PTRS2</name>
    <dbReference type="NCBI Taxonomy" id="2705321"/>
    <lineage>
        <taxon>Bacteria</taxon>
        <taxon>Bacillati</taxon>
        <taxon>Cyanobacteriota</taxon>
        <taxon>Cyanophyceae</taxon>
        <taxon>Oscillatoriophycideae</taxon>
        <taxon>Oscillatoriales</taxon>
        <taxon>Microcoleaceae</taxon>
        <taxon>Microcoleus</taxon>
        <taxon>Microcoleus anatoxicus</taxon>
    </lineage>
</organism>
<feature type="region of interest" description="Disordered" evidence="2">
    <location>
        <begin position="1"/>
        <end position="33"/>
    </location>
</feature>
<comment type="caution">
    <text evidence="4">The sequence shown here is derived from an EMBL/GenBank/DDBJ whole genome shotgun (WGS) entry which is preliminary data.</text>
</comment>
<dbReference type="RefSeq" id="WP_340518445.1">
    <property type="nucleotide sequence ID" value="NZ_JBBLXS010000220.1"/>
</dbReference>
<feature type="domain" description="CRISPR type III-associated protein" evidence="3">
    <location>
        <begin position="109"/>
        <end position="234"/>
    </location>
</feature>
<dbReference type="PANTHER" id="PTHR39965:SF1">
    <property type="entry name" value="CRISPR SYSTEM CMR SUBUNIT CMR6"/>
    <property type="match status" value="1"/>
</dbReference>
<evidence type="ECO:0000259" key="3">
    <source>
        <dbReference type="Pfam" id="PF03787"/>
    </source>
</evidence>
<keyword evidence="1" id="KW-0051">Antiviral defense</keyword>